<dbReference type="EMBL" id="LJCO01000077">
    <property type="protein sequence ID" value="KPV42426.1"/>
    <property type="molecule type" value="Genomic_DNA"/>
</dbReference>
<feature type="coiled-coil region" evidence="1">
    <location>
        <begin position="11"/>
        <end position="59"/>
    </location>
</feature>
<dbReference type="AlphaFoldDB" id="A0A0P9GP87"/>
<protein>
    <submittedName>
        <fullName evidence="2">Uncharacterized protein</fullName>
    </submittedName>
</protein>
<name>A0A0P9GP87_9BACL</name>
<reference evidence="2 3" key="1">
    <citation type="submission" date="2015-09" db="EMBL/GenBank/DDBJ databases">
        <title>Draft genome sequence of Alicyclobacillus ferrooxydans DSM 22381.</title>
        <authorList>
            <person name="Hemp J."/>
        </authorList>
    </citation>
    <scope>NUCLEOTIDE SEQUENCE [LARGE SCALE GENOMIC DNA]</scope>
    <source>
        <strain evidence="2 3">TC-34</strain>
    </source>
</reference>
<evidence type="ECO:0000313" key="2">
    <source>
        <dbReference type="EMBL" id="KPV42426.1"/>
    </source>
</evidence>
<evidence type="ECO:0000256" key="1">
    <source>
        <dbReference type="SAM" id="Coils"/>
    </source>
</evidence>
<organism evidence="2 3">
    <name type="scientific">Alicyclobacillus ferrooxydans</name>
    <dbReference type="NCBI Taxonomy" id="471514"/>
    <lineage>
        <taxon>Bacteria</taxon>
        <taxon>Bacillati</taxon>
        <taxon>Bacillota</taxon>
        <taxon>Bacilli</taxon>
        <taxon>Bacillales</taxon>
        <taxon>Alicyclobacillaceae</taxon>
        <taxon>Alicyclobacillus</taxon>
    </lineage>
</organism>
<gene>
    <name evidence="2" type="ORF">AN477_17675</name>
</gene>
<dbReference type="STRING" id="471514.AN477_17675"/>
<dbReference type="PATRIC" id="fig|471514.4.peg.5005"/>
<sequence length="150" mass="17231">MFPIRLLGYDRSEVEGELMRLQEQIQELKAALGEAKAVVNDLQMQLEESSILLAAARRDRLLALQETTSYEIPVTLIFGPVRTFASLVPLVDDLEELPDLTVKFRIYRDGVYRVDAMVDATEQLESWLKRNPSVRDVFFEDSSFHVLLKE</sequence>
<dbReference type="Proteomes" id="UP000050482">
    <property type="component" value="Unassembled WGS sequence"/>
</dbReference>
<keyword evidence="3" id="KW-1185">Reference proteome</keyword>
<accession>A0A0P9GP87</accession>
<dbReference type="RefSeq" id="WP_054970497.1">
    <property type="nucleotide sequence ID" value="NZ_LJCO01000077.1"/>
</dbReference>
<keyword evidence="1" id="KW-0175">Coiled coil</keyword>
<evidence type="ECO:0000313" key="3">
    <source>
        <dbReference type="Proteomes" id="UP000050482"/>
    </source>
</evidence>
<proteinExistence type="predicted"/>
<comment type="caution">
    <text evidence="2">The sequence shown here is derived from an EMBL/GenBank/DDBJ whole genome shotgun (WGS) entry which is preliminary data.</text>
</comment>